<sequence>MMSSKHEEIVPHAGRGDCSESRPLLEHSGCTLDSGEVNSTLSILEINQEEIERGEGQVTIDLFKRESRINRRKKSKELSERLENIMKIKRKKENEEREEIEENWTNDKIISRCSNDWPESHFKITEMKRGSLIDWENKPDFAYWRGETK</sequence>
<gene>
    <name evidence="3" type="ORF">HHI36_018281</name>
</gene>
<evidence type="ECO:0000313" key="4">
    <source>
        <dbReference type="Proteomes" id="UP001516400"/>
    </source>
</evidence>
<name>A0ABD2NZH6_9CUCU</name>
<evidence type="ECO:0000313" key="3">
    <source>
        <dbReference type="EMBL" id="KAL3284113.1"/>
    </source>
</evidence>
<reference evidence="3 4" key="1">
    <citation type="journal article" date="2021" name="BMC Biol.">
        <title>Horizontally acquired antibacterial genes associated with adaptive radiation of ladybird beetles.</title>
        <authorList>
            <person name="Li H.S."/>
            <person name="Tang X.F."/>
            <person name="Huang Y.H."/>
            <person name="Xu Z.Y."/>
            <person name="Chen M.L."/>
            <person name="Du X.Y."/>
            <person name="Qiu B.Y."/>
            <person name="Chen P.T."/>
            <person name="Zhang W."/>
            <person name="Slipinski A."/>
            <person name="Escalona H.E."/>
            <person name="Waterhouse R.M."/>
            <person name="Zwick A."/>
            <person name="Pang H."/>
        </authorList>
    </citation>
    <scope>NUCLEOTIDE SEQUENCE [LARGE SCALE GENOMIC DNA]</scope>
    <source>
        <strain evidence="3">SYSU2018</strain>
    </source>
</reference>
<dbReference type="AlphaFoldDB" id="A0ABD2NZH6"/>
<feature type="compositionally biased region" description="Basic and acidic residues" evidence="2">
    <location>
        <begin position="1"/>
        <end position="25"/>
    </location>
</feature>
<keyword evidence="1" id="KW-0175">Coiled coil</keyword>
<accession>A0ABD2NZH6</accession>
<feature type="coiled-coil region" evidence="1">
    <location>
        <begin position="75"/>
        <end position="103"/>
    </location>
</feature>
<dbReference type="EMBL" id="JABFTP020000165">
    <property type="protein sequence ID" value="KAL3284113.1"/>
    <property type="molecule type" value="Genomic_DNA"/>
</dbReference>
<evidence type="ECO:0000256" key="2">
    <source>
        <dbReference type="SAM" id="MobiDB-lite"/>
    </source>
</evidence>
<protein>
    <submittedName>
        <fullName evidence="3">Uncharacterized protein</fullName>
    </submittedName>
</protein>
<keyword evidence="4" id="KW-1185">Reference proteome</keyword>
<evidence type="ECO:0000256" key="1">
    <source>
        <dbReference type="SAM" id="Coils"/>
    </source>
</evidence>
<feature type="region of interest" description="Disordered" evidence="2">
    <location>
        <begin position="1"/>
        <end position="31"/>
    </location>
</feature>
<organism evidence="3 4">
    <name type="scientific">Cryptolaemus montrouzieri</name>
    <dbReference type="NCBI Taxonomy" id="559131"/>
    <lineage>
        <taxon>Eukaryota</taxon>
        <taxon>Metazoa</taxon>
        <taxon>Ecdysozoa</taxon>
        <taxon>Arthropoda</taxon>
        <taxon>Hexapoda</taxon>
        <taxon>Insecta</taxon>
        <taxon>Pterygota</taxon>
        <taxon>Neoptera</taxon>
        <taxon>Endopterygota</taxon>
        <taxon>Coleoptera</taxon>
        <taxon>Polyphaga</taxon>
        <taxon>Cucujiformia</taxon>
        <taxon>Coccinelloidea</taxon>
        <taxon>Coccinellidae</taxon>
        <taxon>Scymninae</taxon>
        <taxon>Scymnini</taxon>
        <taxon>Cryptolaemus</taxon>
    </lineage>
</organism>
<comment type="caution">
    <text evidence="3">The sequence shown here is derived from an EMBL/GenBank/DDBJ whole genome shotgun (WGS) entry which is preliminary data.</text>
</comment>
<dbReference type="Proteomes" id="UP001516400">
    <property type="component" value="Unassembled WGS sequence"/>
</dbReference>
<proteinExistence type="predicted"/>